<dbReference type="InterPro" id="IPR016024">
    <property type="entry name" value="ARM-type_fold"/>
</dbReference>
<evidence type="ECO:0000259" key="5">
    <source>
        <dbReference type="Pfam" id="PF13643"/>
    </source>
</evidence>
<accession>A0ABR8J062</accession>
<dbReference type="InterPro" id="IPR025285">
    <property type="entry name" value="DUF4145"/>
</dbReference>
<sequence length="371" mass="42255">MTEQKHKHTTETVRCGHCCSKTLMKVISEGEYTTTFLDDREEKYYHFRDVQTLVCPNCGRFNVILEEFNTFDSNYESRNTRFLYPYLKEFANKSRETRNIINTYREARTCLDANLCTASVVMCRKTIEMLCLYFKIEDPYTLHGKLAIMREKDIIDNKFYEWANALKSFGDEAVHTSEQFSGKDAEDIVDFTYALVEYCIDFNDKFENLLERRGKVQPSPDLETMTLTDETINNLVQKLDDNETSAVRYYAASTLAKRNMEIDKVIPVFVSLIISSKFSKDATNYLKSIGSEAIPGLINALENHTSHNVRSAAATILGDIGTNNPDAIESLVKALKDEQPDVQHKAGIALEKLGNIAIDTFVKIYPLPPGS</sequence>
<name>A0ABR8J062_9NOST</name>
<dbReference type="Pfam" id="PF13643">
    <property type="entry name" value="DUF4145"/>
    <property type="match status" value="1"/>
</dbReference>
<keyword evidence="7" id="KW-1185">Reference proteome</keyword>
<dbReference type="PANTHER" id="PTHR12697">
    <property type="entry name" value="PBS LYASE HEAT-LIKE PROTEIN"/>
    <property type="match status" value="1"/>
</dbReference>
<evidence type="ECO:0000256" key="2">
    <source>
        <dbReference type="ARBA" id="ARBA00022549"/>
    </source>
</evidence>
<keyword evidence="3" id="KW-0605">Phycobilisome</keyword>
<evidence type="ECO:0000256" key="3">
    <source>
        <dbReference type="ARBA" id="ARBA00022738"/>
    </source>
</evidence>
<dbReference type="Gene3D" id="1.25.10.10">
    <property type="entry name" value="Leucine-rich Repeat Variant"/>
    <property type="match status" value="1"/>
</dbReference>
<dbReference type="Proteomes" id="UP000660381">
    <property type="component" value="Unassembled WGS sequence"/>
</dbReference>
<dbReference type="RefSeq" id="WP_190905551.1">
    <property type="nucleotide sequence ID" value="NZ_JACJTQ010000004.1"/>
</dbReference>
<proteinExistence type="inferred from homology"/>
<feature type="domain" description="DUF4145" evidence="5">
    <location>
        <begin position="105"/>
        <end position="192"/>
    </location>
</feature>
<reference evidence="6 7" key="1">
    <citation type="journal article" date="2020" name="ISME J.">
        <title>Comparative genomics reveals insights into cyanobacterial evolution and habitat adaptation.</title>
        <authorList>
            <person name="Chen M.Y."/>
            <person name="Teng W.K."/>
            <person name="Zhao L."/>
            <person name="Hu C.X."/>
            <person name="Zhou Y.K."/>
            <person name="Han B.P."/>
            <person name="Song L.R."/>
            <person name="Shu W.S."/>
        </authorList>
    </citation>
    <scope>NUCLEOTIDE SEQUENCE [LARGE SCALE GENOMIC DNA]</scope>
    <source>
        <strain evidence="6 7">FACHB-362</strain>
    </source>
</reference>
<dbReference type="PANTHER" id="PTHR12697:SF5">
    <property type="entry name" value="DEOXYHYPUSINE HYDROXYLASE"/>
    <property type="match status" value="1"/>
</dbReference>
<dbReference type="InterPro" id="IPR011989">
    <property type="entry name" value="ARM-like"/>
</dbReference>
<evidence type="ECO:0000256" key="4">
    <source>
        <dbReference type="ARBA" id="ARBA00023239"/>
    </source>
</evidence>
<evidence type="ECO:0000256" key="1">
    <source>
        <dbReference type="ARBA" id="ARBA00009299"/>
    </source>
</evidence>
<gene>
    <name evidence="6" type="ORF">H6G68_04460</name>
</gene>
<evidence type="ECO:0000313" key="7">
    <source>
        <dbReference type="Proteomes" id="UP000660381"/>
    </source>
</evidence>
<evidence type="ECO:0000313" key="6">
    <source>
        <dbReference type="EMBL" id="MBD2691018.1"/>
    </source>
</evidence>
<comment type="caution">
    <text evidence="6">The sequence shown here is derived from an EMBL/GenBank/DDBJ whole genome shotgun (WGS) entry which is preliminary data.</text>
</comment>
<protein>
    <submittedName>
        <fullName evidence="6">DUF4145 domain-containing protein</fullName>
    </submittedName>
</protein>
<dbReference type="EMBL" id="JACJTQ010000004">
    <property type="protein sequence ID" value="MBD2691018.1"/>
    <property type="molecule type" value="Genomic_DNA"/>
</dbReference>
<dbReference type="SUPFAM" id="SSF48371">
    <property type="entry name" value="ARM repeat"/>
    <property type="match status" value="1"/>
</dbReference>
<keyword evidence="4" id="KW-0456">Lyase</keyword>
<organism evidence="6 7">
    <name type="scientific">Anabaena catenula FACHB-362</name>
    <dbReference type="NCBI Taxonomy" id="2692877"/>
    <lineage>
        <taxon>Bacteria</taxon>
        <taxon>Bacillati</taxon>
        <taxon>Cyanobacteriota</taxon>
        <taxon>Cyanophyceae</taxon>
        <taxon>Nostocales</taxon>
        <taxon>Nostocaceae</taxon>
        <taxon>Anabaena</taxon>
    </lineage>
</organism>
<dbReference type="Pfam" id="PF13646">
    <property type="entry name" value="HEAT_2"/>
    <property type="match status" value="1"/>
</dbReference>
<keyword evidence="2" id="KW-0042">Antenna complex</keyword>
<comment type="similarity">
    <text evidence="1">Belongs to the CpcE/RpcE/PecE family.</text>
</comment>